<dbReference type="AlphaFoldDB" id="A0A1V0URV0"/>
<proteinExistence type="predicted"/>
<dbReference type="Proteomes" id="UP000192727">
    <property type="component" value="Chromosome"/>
</dbReference>
<accession>A0A1V0URV0</accession>
<protein>
    <recommendedName>
        <fullName evidence="3">Acyltransferase</fullName>
    </recommendedName>
</protein>
<dbReference type="InterPro" id="IPR036514">
    <property type="entry name" value="SGNH_hydro_sf"/>
</dbReference>
<name>A0A1V0URV0_9BACL</name>
<dbReference type="SUPFAM" id="SSF52266">
    <property type="entry name" value="SGNH hydrolase"/>
    <property type="match status" value="1"/>
</dbReference>
<reference evidence="1 2" key="1">
    <citation type="submission" date="2017-03" db="EMBL/GenBank/DDBJ databases">
        <title>Paenibacillus larvae genome sequencing.</title>
        <authorList>
            <person name="Dingman D.W."/>
        </authorList>
    </citation>
    <scope>NUCLEOTIDE SEQUENCE [LARGE SCALE GENOMIC DNA]</scope>
    <source>
        <strain evidence="1 2">SAG 10367</strain>
    </source>
</reference>
<organism evidence="1 2">
    <name type="scientific">Paenibacillus larvae subsp. pulvifaciens</name>
    <dbReference type="NCBI Taxonomy" id="1477"/>
    <lineage>
        <taxon>Bacteria</taxon>
        <taxon>Bacillati</taxon>
        <taxon>Bacillota</taxon>
        <taxon>Bacilli</taxon>
        <taxon>Bacillales</taxon>
        <taxon>Paenibacillaceae</taxon>
        <taxon>Paenibacillus</taxon>
    </lineage>
</organism>
<sequence length="93" mass="10519">MNGSFNKSQLLSLLESLSGAERVLLVTTRVPKNWQDTVNSHIKEVASEFSNVKVIDWNSASEGKNDYFYNDGVHLKPEGCKYYVPLLIDVLKE</sequence>
<evidence type="ECO:0000313" key="2">
    <source>
        <dbReference type="Proteomes" id="UP000192727"/>
    </source>
</evidence>
<gene>
    <name evidence="1" type="ORF">B7C51_08145</name>
</gene>
<evidence type="ECO:0000313" key="1">
    <source>
        <dbReference type="EMBL" id="ARF67806.1"/>
    </source>
</evidence>
<evidence type="ECO:0008006" key="3">
    <source>
        <dbReference type="Google" id="ProtNLM"/>
    </source>
</evidence>
<dbReference type="EMBL" id="CP020557">
    <property type="protein sequence ID" value="ARF67806.1"/>
    <property type="molecule type" value="Genomic_DNA"/>
</dbReference>
<dbReference type="Gene3D" id="3.40.50.1110">
    <property type="entry name" value="SGNH hydrolase"/>
    <property type="match status" value="1"/>
</dbReference>